<dbReference type="EMBL" id="ML000900">
    <property type="protein sequence ID" value="RKO83736.1"/>
    <property type="molecule type" value="Genomic_DNA"/>
</dbReference>
<feature type="compositionally biased region" description="Basic and acidic residues" evidence="1">
    <location>
        <begin position="85"/>
        <end position="95"/>
    </location>
</feature>
<dbReference type="AlphaFoldDB" id="A0A4P9W104"/>
<feature type="region of interest" description="Disordered" evidence="1">
    <location>
        <begin position="65"/>
        <end position="95"/>
    </location>
</feature>
<accession>A0A4P9W104</accession>
<protein>
    <submittedName>
        <fullName evidence="2">Uncharacterized protein</fullName>
    </submittedName>
</protein>
<evidence type="ECO:0000256" key="1">
    <source>
        <dbReference type="SAM" id="MobiDB-lite"/>
    </source>
</evidence>
<sequence>MAPDPEWASAGPPFIPISILATFIIDWQTRRRPQVIKRCPDRRRPAVAYPSSGPGLKLMATTTKSLMTSNSPPPSSPYARLNGQDVRDPSCDQHK</sequence>
<dbReference type="Proteomes" id="UP000269721">
    <property type="component" value="Unassembled WGS sequence"/>
</dbReference>
<organism evidence="2 3">
    <name type="scientific">Blyttiomyces helicus</name>
    <dbReference type="NCBI Taxonomy" id="388810"/>
    <lineage>
        <taxon>Eukaryota</taxon>
        <taxon>Fungi</taxon>
        <taxon>Fungi incertae sedis</taxon>
        <taxon>Chytridiomycota</taxon>
        <taxon>Chytridiomycota incertae sedis</taxon>
        <taxon>Chytridiomycetes</taxon>
        <taxon>Chytridiomycetes incertae sedis</taxon>
        <taxon>Blyttiomyces</taxon>
    </lineage>
</organism>
<evidence type="ECO:0000313" key="3">
    <source>
        <dbReference type="Proteomes" id="UP000269721"/>
    </source>
</evidence>
<gene>
    <name evidence="2" type="ORF">BDK51DRAFT_50696</name>
</gene>
<proteinExistence type="predicted"/>
<keyword evidence="3" id="KW-1185">Reference proteome</keyword>
<reference evidence="3" key="1">
    <citation type="journal article" date="2018" name="Nat. Microbiol.">
        <title>Leveraging single-cell genomics to expand the fungal tree of life.</title>
        <authorList>
            <person name="Ahrendt S.R."/>
            <person name="Quandt C.A."/>
            <person name="Ciobanu D."/>
            <person name="Clum A."/>
            <person name="Salamov A."/>
            <person name="Andreopoulos B."/>
            <person name="Cheng J.F."/>
            <person name="Woyke T."/>
            <person name="Pelin A."/>
            <person name="Henrissat B."/>
            <person name="Reynolds N.K."/>
            <person name="Benny G.L."/>
            <person name="Smith M.E."/>
            <person name="James T.Y."/>
            <person name="Grigoriev I.V."/>
        </authorList>
    </citation>
    <scope>NUCLEOTIDE SEQUENCE [LARGE SCALE GENOMIC DNA]</scope>
</reference>
<name>A0A4P9W104_9FUNG</name>
<evidence type="ECO:0000313" key="2">
    <source>
        <dbReference type="EMBL" id="RKO83736.1"/>
    </source>
</evidence>